<feature type="region of interest" description="Disordered" evidence="1">
    <location>
        <begin position="248"/>
        <end position="372"/>
    </location>
</feature>
<sequence length="431" mass="48362">MSVYTTNTEVVREYNTRRNRVAKWIDHHENIPFASPNIPPSILSDFIPGTPVSEYSSKSVPPRLMLRYFDGRPDQAIPNPQRDHRRKKKHTSDRDRSRSLTGRSRLGMAEELGSSMPEHIQIFPTGAHQPALSREASSHHTRRTDRSRHSSSHNSHHRSRSLPREALLPDPYGAPMPVLPPAQQAQPPYYDSRYAAPHPQHEPSRHHSFSHAQKTSYVPAPIYKSGHQPPLHYVPNYGPDGVVYSHSQPVPPQQPVPYYGQPNPQSSIQAPPVVEEITKVKHHRHRSHHHSSSKHNRHEGTGQASGDESDKTYYVFPSSKQTTQVTKADDYGHHSSRPPKSSHKSSMSTGATIYAPPSKAATKSPVRPAFPAGKKPALLQRLLTGFTSRLSFSSHGSSMTMVPHTADILPPPQESSRKKTKRPRAYSEPQR</sequence>
<feature type="compositionally biased region" description="Low complexity" evidence="1">
    <location>
        <begin position="256"/>
        <end position="265"/>
    </location>
</feature>
<accession>A0A0D7BLM7</accession>
<dbReference type="OrthoDB" id="3249663at2759"/>
<proteinExistence type="predicted"/>
<feature type="region of interest" description="Disordered" evidence="1">
    <location>
        <begin position="70"/>
        <end position="106"/>
    </location>
</feature>
<feature type="compositionally biased region" description="Basic residues" evidence="1">
    <location>
        <begin position="334"/>
        <end position="343"/>
    </location>
</feature>
<reference evidence="2 3" key="1">
    <citation type="journal article" date="2015" name="Fungal Genet. Biol.">
        <title>Evolution of novel wood decay mechanisms in Agaricales revealed by the genome sequences of Fistulina hepatica and Cylindrobasidium torrendii.</title>
        <authorList>
            <person name="Floudas D."/>
            <person name="Held B.W."/>
            <person name="Riley R."/>
            <person name="Nagy L.G."/>
            <person name="Koehler G."/>
            <person name="Ransdell A.S."/>
            <person name="Younus H."/>
            <person name="Chow J."/>
            <person name="Chiniquy J."/>
            <person name="Lipzen A."/>
            <person name="Tritt A."/>
            <person name="Sun H."/>
            <person name="Haridas S."/>
            <person name="LaButti K."/>
            <person name="Ohm R.A."/>
            <person name="Kues U."/>
            <person name="Blanchette R.A."/>
            <person name="Grigoriev I.V."/>
            <person name="Minto R.E."/>
            <person name="Hibbett D.S."/>
        </authorList>
    </citation>
    <scope>NUCLEOTIDE SEQUENCE [LARGE SCALE GENOMIC DNA]</scope>
    <source>
        <strain evidence="2 3">FP15055 ss-10</strain>
    </source>
</reference>
<organism evidence="2 3">
    <name type="scientific">Cylindrobasidium torrendii FP15055 ss-10</name>
    <dbReference type="NCBI Taxonomy" id="1314674"/>
    <lineage>
        <taxon>Eukaryota</taxon>
        <taxon>Fungi</taxon>
        <taxon>Dikarya</taxon>
        <taxon>Basidiomycota</taxon>
        <taxon>Agaricomycotina</taxon>
        <taxon>Agaricomycetes</taxon>
        <taxon>Agaricomycetidae</taxon>
        <taxon>Agaricales</taxon>
        <taxon>Marasmiineae</taxon>
        <taxon>Physalacriaceae</taxon>
        <taxon>Cylindrobasidium</taxon>
    </lineage>
</organism>
<dbReference type="AlphaFoldDB" id="A0A0D7BLM7"/>
<name>A0A0D7BLM7_9AGAR</name>
<evidence type="ECO:0000256" key="1">
    <source>
        <dbReference type="SAM" id="MobiDB-lite"/>
    </source>
</evidence>
<dbReference type="Proteomes" id="UP000054007">
    <property type="component" value="Unassembled WGS sequence"/>
</dbReference>
<feature type="compositionally biased region" description="Basic residues" evidence="1">
    <location>
        <begin position="139"/>
        <end position="161"/>
    </location>
</feature>
<evidence type="ECO:0000313" key="3">
    <source>
        <dbReference type="Proteomes" id="UP000054007"/>
    </source>
</evidence>
<keyword evidence="3" id="KW-1185">Reference proteome</keyword>
<feature type="region of interest" description="Disordered" evidence="1">
    <location>
        <begin position="129"/>
        <end position="213"/>
    </location>
</feature>
<feature type="region of interest" description="Disordered" evidence="1">
    <location>
        <begin position="392"/>
        <end position="431"/>
    </location>
</feature>
<protein>
    <submittedName>
        <fullName evidence="2">Uncharacterized protein</fullName>
    </submittedName>
</protein>
<dbReference type="EMBL" id="KN880459">
    <property type="protein sequence ID" value="KIY71049.1"/>
    <property type="molecule type" value="Genomic_DNA"/>
</dbReference>
<gene>
    <name evidence="2" type="ORF">CYLTODRAFT_487551</name>
</gene>
<feature type="compositionally biased region" description="Basic residues" evidence="1">
    <location>
        <begin position="280"/>
        <end position="297"/>
    </location>
</feature>
<dbReference type="STRING" id="1314674.A0A0D7BLM7"/>
<evidence type="ECO:0000313" key="2">
    <source>
        <dbReference type="EMBL" id="KIY71049.1"/>
    </source>
</evidence>